<accession>A0A183PX90</accession>
<feature type="non-terminal residue" evidence="1">
    <location>
        <position position="116"/>
    </location>
</feature>
<evidence type="ECO:0000313" key="1">
    <source>
        <dbReference type="EMBL" id="VDP78513.1"/>
    </source>
</evidence>
<reference evidence="1 2" key="1">
    <citation type="submission" date="2018-11" db="EMBL/GenBank/DDBJ databases">
        <authorList>
            <consortium name="Pathogen Informatics"/>
        </authorList>
    </citation>
    <scope>NUCLEOTIDE SEQUENCE [LARGE SCALE GENOMIC DNA]</scope>
    <source>
        <strain>Denwood</strain>
        <strain evidence="2">Zambia</strain>
    </source>
</reference>
<proteinExistence type="predicted"/>
<evidence type="ECO:0000313" key="2">
    <source>
        <dbReference type="Proteomes" id="UP000269396"/>
    </source>
</evidence>
<name>A0A183PX90_9TREM</name>
<dbReference type="AlphaFoldDB" id="A0A183PX90"/>
<sequence>MTKGDDEDVNIVSHFRTIIGKEANSLLKTLALLEKPVSPPYTTLKELLLDYVMYANFECGIGGRFRKMIHEDIKNSTTLRHLNPVHNQGYADINSLRSCVAVHKDEHKLGQYLSCG</sequence>
<protein>
    <submittedName>
        <fullName evidence="1">Uncharacterized protein</fullName>
    </submittedName>
</protein>
<dbReference type="EMBL" id="UZAL01041460">
    <property type="protein sequence ID" value="VDP78513.1"/>
    <property type="molecule type" value="Genomic_DNA"/>
</dbReference>
<keyword evidence="2" id="KW-1185">Reference proteome</keyword>
<dbReference type="Proteomes" id="UP000269396">
    <property type="component" value="Unassembled WGS sequence"/>
</dbReference>
<gene>
    <name evidence="1" type="ORF">SMTD_LOCUS18976</name>
</gene>
<organism evidence="1 2">
    <name type="scientific">Schistosoma mattheei</name>
    <dbReference type="NCBI Taxonomy" id="31246"/>
    <lineage>
        <taxon>Eukaryota</taxon>
        <taxon>Metazoa</taxon>
        <taxon>Spiralia</taxon>
        <taxon>Lophotrochozoa</taxon>
        <taxon>Platyhelminthes</taxon>
        <taxon>Trematoda</taxon>
        <taxon>Digenea</taxon>
        <taxon>Strigeidida</taxon>
        <taxon>Schistosomatoidea</taxon>
        <taxon>Schistosomatidae</taxon>
        <taxon>Schistosoma</taxon>
    </lineage>
</organism>